<organism evidence="1 2">
    <name type="scientific">Cladobotryum mycophilum</name>
    <dbReference type="NCBI Taxonomy" id="491253"/>
    <lineage>
        <taxon>Eukaryota</taxon>
        <taxon>Fungi</taxon>
        <taxon>Dikarya</taxon>
        <taxon>Ascomycota</taxon>
        <taxon>Pezizomycotina</taxon>
        <taxon>Sordariomycetes</taxon>
        <taxon>Hypocreomycetidae</taxon>
        <taxon>Hypocreales</taxon>
        <taxon>Hypocreaceae</taxon>
        <taxon>Cladobotryum</taxon>
    </lineage>
</organism>
<dbReference type="EMBL" id="JAVFKD010000002">
    <property type="protein sequence ID" value="KAK5997525.1"/>
    <property type="molecule type" value="Genomic_DNA"/>
</dbReference>
<sequence length="457" mass="51887">MSSHTIMEIMKKLSISDALTMKNCFPESSVLKSCYEERINPVAYFQTTFDYPLTLMSAMFDSGCVLSGSRALEFFIPGSARPDSDWDFYVPAYKESVIDMVNALQLCGVDWHMNADVIAADLFQEGKATMSRRMLEALHSWLDRQGDEAASASILGEQLYNIARVYRENTSKAPSGVDKFDMHLDSKNNISFVPHEQSSVRDAEEIPYNDPLGRSFNILHGEIQTSRGREKVQLIIGRYYAGIKGCMTFIKAFYASHVQCFIGGWCASHMYYSKASAKQATLWKPAFGKHDEKVLHAVKKYTKRGFLFTDAKLHGGSRPRTLTDNEAFHVDYGNIFREFMPEQYYPTLLDWLEKRRKNINTISWTEFGGRIVGLQSMMQGCYGANKTTFAKSRESGRLRLGNIIATNTESPDALRARCFRSSVGRYVLKSGWEMHTLARSGTVHSDFRDATPWSWIL</sequence>
<evidence type="ECO:0000313" key="2">
    <source>
        <dbReference type="Proteomes" id="UP001338125"/>
    </source>
</evidence>
<proteinExistence type="predicted"/>
<name>A0ABR0SZB2_9HYPO</name>
<evidence type="ECO:0000313" key="1">
    <source>
        <dbReference type="EMBL" id="KAK5997525.1"/>
    </source>
</evidence>
<accession>A0ABR0SZB2</accession>
<gene>
    <name evidence="1" type="ORF">PT974_02888</name>
</gene>
<keyword evidence="2" id="KW-1185">Reference proteome</keyword>
<dbReference type="Proteomes" id="UP001338125">
    <property type="component" value="Unassembled WGS sequence"/>
</dbReference>
<protein>
    <submittedName>
        <fullName evidence="1">Uncharacterized protein</fullName>
    </submittedName>
</protein>
<comment type="caution">
    <text evidence="1">The sequence shown here is derived from an EMBL/GenBank/DDBJ whole genome shotgun (WGS) entry which is preliminary data.</text>
</comment>
<reference evidence="1 2" key="1">
    <citation type="submission" date="2024-01" db="EMBL/GenBank/DDBJ databases">
        <title>Complete genome of Cladobotryum mycophilum ATHUM6906.</title>
        <authorList>
            <person name="Christinaki A.C."/>
            <person name="Myridakis A.I."/>
            <person name="Kouvelis V.N."/>
        </authorList>
    </citation>
    <scope>NUCLEOTIDE SEQUENCE [LARGE SCALE GENOMIC DNA]</scope>
    <source>
        <strain evidence="1 2">ATHUM6906</strain>
    </source>
</reference>